<dbReference type="OrthoDB" id="10539127at2759"/>
<evidence type="ECO:0000313" key="3">
    <source>
        <dbReference type="Proteomes" id="UP000053766"/>
    </source>
</evidence>
<evidence type="ECO:0000313" key="2">
    <source>
        <dbReference type="EMBL" id="KJH44176.1"/>
    </source>
</evidence>
<accession>A0A0D8XP98</accession>
<sequence length="126" mass="14467">MSSCRDSHEIQQKSDEIEAEVAKEKLKSCRTMMRQAEENYKALEGFFVEIKESVAQFVHTNFPDIAENARLSNEQEKELSKVEDLRKSVNEMRRKIKMAISSADSLALESHISQTNRSLDIGMDQN</sequence>
<name>A0A0D8XP98_DICVI</name>
<protein>
    <submittedName>
        <fullName evidence="2">Uncharacterized protein</fullName>
    </submittedName>
</protein>
<dbReference type="AlphaFoldDB" id="A0A0D8XP98"/>
<keyword evidence="3" id="KW-1185">Reference proteome</keyword>
<feature type="coiled-coil region" evidence="1">
    <location>
        <begin position="68"/>
        <end position="102"/>
    </location>
</feature>
<keyword evidence="1" id="KW-0175">Coiled coil</keyword>
<proteinExistence type="predicted"/>
<reference evidence="3" key="2">
    <citation type="journal article" date="2016" name="Sci. Rep.">
        <title>Dictyocaulus viviparus genome, variome and transcriptome elucidate lungworm biology and support future intervention.</title>
        <authorList>
            <person name="McNulty S.N."/>
            <person name="Strube C."/>
            <person name="Rosa B.A."/>
            <person name="Martin J.C."/>
            <person name="Tyagi R."/>
            <person name="Choi Y.J."/>
            <person name="Wang Q."/>
            <person name="Hallsworth Pepin K."/>
            <person name="Zhang X."/>
            <person name="Ozersky P."/>
            <person name="Wilson R.K."/>
            <person name="Sternberg P.W."/>
            <person name="Gasser R.B."/>
            <person name="Mitreva M."/>
        </authorList>
    </citation>
    <scope>NUCLEOTIDE SEQUENCE [LARGE SCALE GENOMIC DNA]</scope>
    <source>
        <strain evidence="3">HannoverDv2000</strain>
    </source>
</reference>
<reference evidence="2 3" key="1">
    <citation type="submission" date="2013-11" db="EMBL/GenBank/DDBJ databases">
        <title>Draft genome of the bovine lungworm Dictyocaulus viviparus.</title>
        <authorList>
            <person name="Mitreva M."/>
        </authorList>
    </citation>
    <scope>NUCLEOTIDE SEQUENCE [LARGE SCALE GENOMIC DNA]</scope>
    <source>
        <strain evidence="2 3">HannoverDv2000</strain>
    </source>
</reference>
<organism evidence="2 3">
    <name type="scientific">Dictyocaulus viviparus</name>
    <name type="common">Bovine lungworm</name>
    <dbReference type="NCBI Taxonomy" id="29172"/>
    <lineage>
        <taxon>Eukaryota</taxon>
        <taxon>Metazoa</taxon>
        <taxon>Ecdysozoa</taxon>
        <taxon>Nematoda</taxon>
        <taxon>Chromadorea</taxon>
        <taxon>Rhabditida</taxon>
        <taxon>Rhabditina</taxon>
        <taxon>Rhabditomorpha</taxon>
        <taxon>Strongyloidea</taxon>
        <taxon>Metastrongylidae</taxon>
        <taxon>Dictyocaulus</taxon>
    </lineage>
</organism>
<evidence type="ECO:0000256" key="1">
    <source>
        <dbReference type="SAM" id="Coils"/>
    </source>
</evidence>
<dbReference type="Proteomes" id="UP000053766">
    <property type="component" value="Unassembled WGS sequence"/>
</dbReference>
<gene>
    <name evidence="2" type="ORF">DICVIV_09809</name>
</gene>
<dbReference type="EMBL" id="KN716493">
    <property type="protein sequence ID" value="KJH44176.1"/>
    <property type="molecule type" value="Genomic_DNA"/>
</dbReference>